<keyword evidence="2" id="KW-1185">Reference proteome</keyword>
<organism evidence="1 2">
    <name type="scientific">Salibacterium lacus</name>
    <dbReference type="NCBI Taxonomy" id="1898109"/>
    <lineage>
        <taxon>Bacteria</taxon>
        <taxon>Bacillati</taxon>
        <taxon>Bacillota</taxon>
        <taxon>Bacilli</taxon>
        <taxon>Bacillales</taxon>
        <taxon>Bacillaceae</taxon>
    </lineage>
</organism>
<reference evidence="2" key="1">
    <citation type="journal article" date="2019" name="Int. J. Syst. Evol. Microbiol.">
        <title>The Global Catalogue of Microorganisms (GCM) 10K type strain sequencing project: providing services to taxonomists for standard genome sequencing and annotation.</title>
        <authorList>
            <consortium name="The Broad Institute Genomics Platform"/>
            <consortium name="The Broad Institute Genome Sequencing Center for Infectious Disease"/>
            <person name="Wu L."/>
            <person name="Ma J."/>
        </authorList>
    </citation>
    <scope>NUCLEOTIDE SEQUENCE [LARGE SCALE GENOMIC DNA]</scope>
    <source>
        <strain evidence="2">KCTC 33792</strain>
    </source>
</reference>
<evidence type="ECO:0000313" key="2">
    <source>
        <dbReference type="Proteomes" id="UP001597520"/>
    </source>
</evidence>
<comment type="caution">
    <text evidence="1">The sequence shown here is derived from an EMBL/GenBank/DDBJ whole genome shotgun (WGS) entry which is preliminary data.</text>
</comment>
<evidence type="ECO:0000313" key="1">
    <source>
        <dbReference type="EMBL" id="MFD2704054.1"/>
    </source>
</evidence>
<accession>A0ABW5SY17</accession>
<name>A0ABW5SY17_9BACI</name>
<protein>
    <submittedName>
        <fullName evidence="1">Uncharacterized protein</fullName>
    </submittedName>
</protein>
<gene>
    <name evidence="1" type="ORF">ACFSUB_01135</name>
</gene>
<sequence>MQIENPMVLRNPVLDPDEPDLIGKCEDCGCDIVAHEEALLFENDVLLHEDFACLANYMRKHAVKVGESKC</sequence>
<proteinExistence type="predicted"/>
<dbReference type="EMBL" id="JBHUML010000002">
    <property type="protein sequence ID" value="MFD2704054.1"/>
    <property type="molecule type" value="Genomic_DNA"/>
</dbReference>
<dbReference type="RefSeq" id="WP_380711348.1">
    <property type="nucleotide sequence ID" value="NZ_JBHUML010000002.1"/>
</dbReference>
<dbReference type="Proteomes" id="UP001597520">
    <property type="component" value="Unassembled WGS sequence"/>
</dbReference>